<dbReference type="FunFam" id="1.10.238.10:FF:000048">
    <property type="entry name" value="1-phosphatidylinositol 4,5-bisphosphate phosphodiesterase"/>
    <property type="match status" value="1"/>
</dbReference>
<protein>
    <recommendedName>
        <fullName evidence="16">1-phosphatidylinositol 4,5-bisphosphate phosphodiesterase</fullName>
        <ecNumber evidence="16">3.1.4.11</ecNumber>
    </recommendedName>
</protein>
<evidence type="ECO:0000256" key="10">
    <source>
        <dbReference type="ARBA" id="ARBA00023098"/>
    </source>
</evidence>
<sequence>MAGAKPGVHALQLKPVSVHDVLKRGSKFVKWDEEANSIPSLVTLKVDPDGFFLYWSVGTSMEVEILDISQIRDTRTGRFARMPKDPRLRETLGLNKGDSSPEMLLTIVYGNDLVNISFLNFQAVQDGYCKVWTDELFKLATNILSQNASRNTFLFKAYTKLKLQLNQDGKIPVKNILKMFSDKKRVETALEHCGLVNNRAEAIKPDDFTWEMFQNFLDKLSPRPEVERIFVELGSKGKPFMSLDQLMEFINRKQRDSRLNEVLYPPLKRDQVHQLMERYETNTSQLERDQISLMGFTKYLGGEENSVVPPERLDIIDDMNQPLSHYFINSSHNTYLTVGQLTGLSSVEMYRQVLLTGCRCIELDCWKGRPPEEEPIITHGFTMTTEISFKEVIEAIAESAFKTSPYPLILSFENHVDSAKQQAKMAEYCRVMFGDALLIDPLEKYPLVPGQQLPSPQELMGKILIKNKKKHPHRASNGGSIRRKDGTDEQSSPLNDCPLSDGEVGQLMSNGGEKLAERMAKDLDIRKSIDRGDGESDEEEEEEPIPDPKKHNNTDEGTAYSEVNATEEMSTLVNYIEPVKFKSFEAASKRNKYFEMSSFVETKGMDTLKNSPMEFVEYNKKQMSRIYPKGTRVDSSNYMPQLFWNVGCQMVALNFQTLDLPMQLNMGVFEYNGHCGYLLKPEFMRRTDKHFDPFTMDIVDGIVANTVKIKIISGQFLNDKKVGVYVEVDMFGLPADTKRKYRTKTSNNNSLDPVWDDETFVFNKVVLPTLASLRVAVYEENGKFIGHRILPVSALRPGYHYICLKNELNQPLMLSSLLVYTEAQDYIPNEHQEYAEALTNPIKHLSLLAQRERQLLALMEDPTEGGPVKQEEGDKIDSGFVTSVDPICPLPSPILPSVLTEVMNPPASGQKEDLVNNILKVIEPQSIDELKQHSSYLKLLKKQCKELKELKKKHLKKMWALSKEQKTRCNQHNSDLQRKRSQVEKRLRSSLKKNGSEDPVQRELSELNMELQKQTEQFREEHMQELFMLRQAQHQTEKEARQFHLNEANQKLREIARECQATQIKKLKEVCDKEKKELQKILDRKRQNSITEAKKAEKDKAEARELNEINRKHISDSVSLIRLLEVSQGKRQEKLKALHKDILQKIEEEVPMDQARLTRDCEAELKRLPEEILQYVQELMGQAPPSNCSTPPYSSPNNSWTSMDNISPSLLDPSST</sequence>
<dbReference type="InterPro" id="IPR001192">
    <property type="entry name" value="PI-PLC_fam"/>
</dbReference>
<feature type="domain" description="PI-PLC Y-box" evidence="19">
    <location>
        <begin position="569"/>
        <end position="685"/>
    </location>
</feature>
<evidence type="ECO:0000256" key="3">
    <source>
        <dbReference type="ARBA" id="ARBA00004370"/>
    </source>
</evidence>
<keyword evidence="7 16" id="KW-0378">Hydrolase</keyword>
<reference evidence="20" key="1">
    <citation type="submission" date="2025-08" db="UniProtKB">
        <authorList>
            <consortium name="Ensembl"/>
        </authorList>
    </citation>
    <scope>IDENTIFICATION</scope>
</reference>
<evidence type="ECO:0000256" key="1">
    <source>
        <dbReference type="ARBA" id="ARBA00001913"/>
    </source>
</evidence>
<feature type="domain" description="C2" evidence="18">
    <location>
        <begin position="688"/>
        <end position="812"/>
    </location>
</feature>
<evidence type="ECO:0000313" key="20">
    <source>
        <dbReference type="Ensembl" id="ENSCCRP00000080776.2"/>
    </source>
</evidence>
<evidence type="ECO:0000256" key="7">
    <source>
        <dbReference type="ARBA" id="ARBA00022801"/>
    </source>
</evidence>
<keyword evidence="5" id="KW-0963">Cytoplasm</keyword>
<dbReference type="CDD" id="cd00275">
    <property type="entry name" value="C2_PLC_like"/>
    <property type="match status" value="1"/>
</dbReference>
<dbReference type="GeneTree" id="ENSGT00940000160539"/>
<dbReference type="Pfam" id="PF22631">
    <property type="entry name" value="PLCB1-4-like_EFh"/>
    <property type="match status" value="1"/>
</dbReference>
<dbReference type="CDD" id="cd08591">
    <property type="entry name" value="PI-PLCc_beta"/>
    <property type="match status" value="1"/>
</dbReference>
<organism evidence="20 21">
    <name type="scientific">Cyprinus carpio carpio</name>
    <dbReference type="NCBI Taxonomy" id="630221"/>
    <lineage>
        <taxon>Eukaryota</taxon>
        <taxon>Metazoa</taxon>
        <taxon>Chordata</taxon>
        <taxon>Craniata</taxon>
        <taxon>Vertebrata</taxon>
        <taxon>Euteleostomi</taxon>
        <taxon>Actinopterygii</taxon>
        <taxon>Neopterygii</taxon>
        <taxon>Teleostei</taxon>
        <taxon>Ostariophysi</taxon>
        <taxon>Cypriniformes</taxon>
        <taxon>Cyprinidae</taxon>
        <taxon>Cyprininae</taxon>
        <taxon>Cyprinus</taxon>
    </lineage>
</organism>
<feature type="region of interest" description="Disordered" evidence="17">
    <location>
        <begin position="1182"/>
        <end position="1216"/>
    </location>
</feature>
<keyword evidence="6" id="KW-0597">Phosphoprotein</keyword>
<dbReference type="GO" id="GO:0005634">
    <property type="term" value="C:nucleus"/>
    <property type="evidence" value="ECO:0007669"/>
    <property type="project" value="UniProtKB-SubCell"/>
</dbReference>
<dbReference type="InterPro" id="IPR014815">
    <property type="entry name" value="PLC-beta_C"/>
</dbReference>
<dbReference type="Ensembl" id="ENSCCRT00000087661.2">
    <property type="protein sequence ID" value="ENSCCRP00000080776.2"/>
    <property type="gene ID" value="ENSCCRG00000043625.2"/>
</dbReference>
<keyword evidence="13" id="KW-0539">Nucleus</keyword>
<evidence type="ECO:0000256" key="13">
    <source>
        <dbReference type="ARBA" id="ARBA00023242"/>
    </source>
</evidence>
<evidence type="ECO:0000256" key="6">
    <source>
        <dbReference type="ARBA" id="ARBA00022553"/>
    </source>
</evidence>
<feature type="compositionally biased region" description="Basic and acidic residues" evidence="17">
    <location>
        <begin position="975"/>
        <end position="987"/>
    </location>
</feature>
<dbReference type="InterPro" id="IPR016280">
    <property type="entry name" value="PLC-beta"/>
</dbReference>
<keyword evidence="21" id="KW-1185">Reference proteome</keyword>
<dbReference type="GO" id="GO:0051209">
    <property type="term" value="P:release of sequestered calcium ion into cytosol"/>
    <property type="evidence" value="ECO:0007669"/>
    <property type="project" value="TreeGrafter"/>
</dbReference>
<dbReference type="InterPro" id="IPR001711">
    <property type="entry name" value="PLipase_C_Pinositol-sp_Y"/>
</dbReference>
<feature type="region of interest" description="Disordered" evidence="17">
    <location>
        <begin position="963"/>
        <end position="1001"/>
    </location>
</feature>
<dbReference type="InterPro" id="IPR037862">
    <property type="entry name" value="PLC-beta_PH"/>
</dbReference>
<dbReference type="CDD" id="cd13361">
    <property type="entry name" value="PH_PLC_beta"/>
    <property type="match status" value="1"/>
</dbReference>
<dbReference type="EC" id="3.1.4.11" evidence="16"/>
<dbReference type="OMA" id="IWSEELF"/>
<dbReference type="PIRSF" id="PIRSF000956">
    <property type="entry name" value="PLC-beta"/>
    <property type="match status" value="1"/>
</dbReference>
<feature type="region of interest" description="Disordered" evidence="17">
    <location>
        <begin position="466"/>
        <end position="557"/>
    </location>
</feature>
<keyword evidence="8" id="KW-0106">Calcium</keyword>
<evidence type="ECO:0000256" key="5">
    <source>
        <dbReference type="ARBA" id="ARBA00022490"/>
    </source>
</evidence>
<evidence type="ECO:0000256" key="9">
    <source>
        <dbReference type="ARBA" id="ARBA00022963"/>
    </source>
</evidence>
<dbReference type="SMART" id="SM00148">
    <property type="entry name" value="PLCXc"/>
    <property type="match status" value="1"/>
</dbReference>
<dbReference type="Pfam" id="PF00387">
    <property type="entry name" value="PI-PLC-Y"/>
    <property type="match status" value="1"/>
</dbReference>
<comment type="catalytic activity">
    <reaction evidence="14">
        <text>a 1,2-diacyl-sn-glycero-3-phospho-(1D-myo-inositol-4,5-bisphosphate) + H2O = 1D-myo-inositol 1,4,5-trisphosphate + a 1,2-diacyl-sn-glycerol + H(+)</text>
        <dbReference type="Rhea" id="RHEA:33179"/>
        <dbReference type="ChEBI" id="CHEBI:15377"/>
        <dbReference type="ChEBI" id="CHEBI:15378"/>
        <dbReference type="ChEBI" id="CHEBI:17815"/>
        <dbReference type="ChEBI" id="CHEBI:58456"/>
        <dbReference type="ChEBI" id="CHEBI:203600"/>
        <dbReference type="EC" id="3.1.4.11"/>
    </reaction>
    <physiologicalReaction direction="left-to-right" evidence="14">
        <dbReference type="Rhea" id="RHEA:33180"/>
    </physiologicalReaction>
</comment>
<dbReference type="Pfam" id="PF08703">
    <property type="entry name" value="PLC-beta_C"/>
    <property type="match status" value="1"/>
</dbReference>
<comment type="cofactor">
    <cofactor evidence="1">
        <name>Ca(2+)</name>
        <dbReference type="ChEBI" id="CHEBI:29108"/>
    </cofactor>
</comment>
<dbReference type="InterPro" id="IPR000909">
    <property type="entry name" value="PLipase_C_PInositol-sp_X_dom"/>
</dbReference>
<evidence type="ECO:0000256" key="8">
    <source>
        <dbReference type="ARBA" id="ARBA00022837"/>
    </source>
</evidence>
<evidence type="ECO:0000256" key="2">
    <source>
        <dbReference type="ARBA" id="ARBA00004123"/>
    </source>
</evidence>
<evidence type="ECO:0000256" key="4">
    <source>
        <dbReference type="ARBA" id="ARBA00004496"/>
    </source>
</evidence>
<dbReference type="GO" id="GO:0005509">
    <property type="term" value="F:calcium ion binding"/>
    <property type="evidence" value="ECO:0007669"/>
    <property type="project" value="InterPro"/>
</dbReference>
<reference evidence="20" key="2">
    <citation type="submission" date="2025-09" db="UniProtKB">
        <authorList>
            <consortium name="Ensembl"/>
        </authorList>
    </citation>
    <scope>IDENTIFICATION</scope>
</reference>
<evidence type="ECO:0000256" key="11">
    <source>
        <dbReference type="ARBA" id="ARBA00023136"/>
    </source>
</evidence>
<evidence type="ECO:0000313" key="21">
    <source>
        <dbReference type="Proteomes" id="UP001108240"/>
    </source>
</evidence>
<dbReference type="SMART" id="SM00239">
    <property type="entry name" value="C2"/>
    <property type="match status" value="1"/>
</dbReference>
<dbReference type="SMART" id="SM00149">
    <property type="entry name" value="PLCYc"/>
    <property type="match status" value="1"/>
</dbReference>
<dbReference type="GO" id="GO:0004435">
    <property type="term" value="F:phosphatidylinositol-4,5-bisphosphate phospholipase C activity"/>
    <property type="evidence" value="ECO:0007669"/>
    <property type="project" value="UniProtKB-EC"/>
</dbReference>
<dbReference type="SMR" id="A0A8C1ETL9"/>
<dbReference type="GO" id="GO:0016042">
    <property type="term" value="P:lipid catabolic process"/>
    <property type="evidence" value="ECO:0007669"/>
    <property type="project" value="UniProtKB-KW"/>
</dbReference>
<dbReference type="PROSITE" id="PS50004">
    <property type="entry name" value="C2"/>
    <property type="match status" value="1"/>
</dbReference>
<dbReference type="PROSITE" id="PS50007">
    <property type="entry name" value="PIPLC_X_DOMAIN"/>
    <property type="match status" value="1"/>
</dbReference>
<keyword evidence="10 16" id="KW-0443">Lipid metabolism</keyword>
<dbReference type="Pfam" id="PF00388">
    <property type="entry name" value="PI-PLC-X"/>
    <property type="match status" value="1"/>
</dbReference>
<comment type="catalytic activity">
    <reaction evidence="15">
        <text>a 1,2-diacyl-sn-glycero-3-phospho-(1D-myo-inositol) + H2O = 1D-myo-inositol 1-phosphate + a 1,2-diacyl-sn-glycerol + H(+)</text>
        <dbReference type="Rhea" id="RHEA:43484"/>
        <dbReference type="ChEBI" id="CHEBI:15377"/>
        <dbReference type="ChEBI" id="CHEBI:15378"/>
        <dbReference type="ChEBI" id="CHEBI:17815"/>
        <dbReference type="ChEBI" id="CHEBI:57880"/>
        <dbReference type="ChEBI" id="CHEBI:58433"/>
    </reaction>
    <physiologicalReaction direction="left-to-right" evidence="15">
        <dbReference type="Rhea" id="RHEA:43485"/>
    </physiologicalReaction>
</comment>
<keyword evidence="9 16" id="KW-0442">Lipid degradation</keyword>
<dbReference type="InterPro" id="IPR000008">
    <property type="entry name" value="C2_dom"/>
</dbReference>
<feature type="compositionally biased region" description="Basic and acidic residues" evidence="17">
    <location>
        <begin position="514"/>
        <end position="534"/>
    </location>
</feature>
<dbReference type="GO" id="GO:0046488">
    <property type="term" value="P:phosphatidylinositol metabolic process"/>
    <property type="evidence" value="ECO:0007669"/>
    <property type="project" value="TreeGrafter"/>
</dbReference>
<evidence type="ECO:0000259" key="19">
    <source>
        <dbReference type="PROSITE" id="PS50008"/>
    </source>
</evidence>
<dbReference type="FunFam" id="2.60.40.150:FF:000008">
    <property type="entry name" value="1-phosphatidylinositol 4,5-bisphosphate phosphodiesterase"/>
    <property type="match status" value="1"/>
</dbReference>
<accession>A0A8C1ETL9</accession>
<dbReference type="FunFam" id="2.30.29.240:FF:000005">
    <property type="entry name" value="1-phosphatidylinositol 4,5-bisphosphate phosphodiesterase"/>
    <property type="match status" value="1"/>
</dbReference>
<keyword evidence="11" id="KW-0472">Membrane</keyword>
<dbReference type="GO" id="GO:0005516">
    <property type="term" value="F:calmodulin binding"/>
    <property type="evidence" value="ECO:0007669"/>
    <property type="project" value="TreeGrafter"/>
</dbReference>
<dbReference type="GO" id="GO:0005737">
    <property type="term" value="C:cytoplasm"/>
    <property type="evidence" value="ECO:0007669"/>
    <property type="project" value="UniProtKB-SubCell"/>
</dbReference>
<keyword evidence="12 16" id="KW-0807">Transducer</keyword>
<dbReference type="InterPro" id="IPR053945">
    <property type="entry name" value="PLCB1-4-like_EFh"/>
</dbReference>
<dbReference type="AlphaFoldDB" id="A0A8C1ETL9"/>
<feature type="compositionally biased region" description="Acidic residues" evidence="17">
    <location>
        <begin position="535"/>
        <end position="545"/>
    </location>
</feature>
<dbReference type="GO" id="GO:0016020">
    <property type="term" value="C:membrane"/>
    <property type="evidence" value="ECO:0007669"/>
    <property type="project" value="UniProtKB-SubCell"/>
</dbReference>
<proteinExistence type="predicted"/>
<comment type="subcellular location">
    <subcellularLocation>
        <location evidence="4">Cytoplasm</location>
    </subcellularLocation>
    <subcellularLocation>
        <location evidence="3">Membrane</location>
    </subcellularLocation>
    <subcellularLocation>
        <location evidence="2">Nucleus</location>
    </subcellularLocation>
</comment>
<dbReference type="PANTHER" id="PTHR10336:SF11">
    <property type="entry name" value="1-PHOSPHATIDYLINOSITOL 4,5-BISPHOSPHATE PHOSPHODIESTERASE BETA-3"/>
    <property type="match status" value="1"/>
</dbReference>
<evidence type="ECO:0000256" key="16">
    <source>
        <dbReference type="PIRNR" id="PIRNR000956"/>
    </source>
</evidence>
<dbReference type="PROSITE" id="PS50008">
    <property type="entry name" value="PIPLC_Y_DOMAIN"/>
    <property type="match status" value="1"/>
</dbReference>
<dbReference type="Proteomes" id="UP001108240">
    <property type="component" value="Unplaced"/>
</dbReference>
<dbReference type="GO" id="GO:0007186">
    <property type="term" value="P:G protein-coupled receptor signaling pathway"/>
    <property type="evidence" value="ECO:0007669"/>
    <property type="project" value="TreeGrafter"/>
</dbReference>
<evidence type="ECO:0000256" key="17">
    <source>
        <dbReference type="SAM" id="MobiDB-lite"/>
    </source>
</evidence>
<dbReference type="Pfam" id="PF17787">
    <property type="entry name" value="PH_14"/>
    <property type="match status" value="1"/>
</dbReference>
<name>A0A8C1ETL9_CYPCA</name>
<dbReference type="GO" id="GO:0048015">
    <property type="term" value="P:phosphatidylinositol-mediated signaling"/>
    <property type="evidence" value="ECO:0007669"/>
    <property type="project" value="TreeGrafter"/>
</dbReference>
<evidence type="ECO:0000256" key="12">
    <source>
        <dbReference type="ARBA" id="ARBA00023224"/>
    </source>
</evidence>
<evidence type="ECO:0000259" key="18">
    <source>
        <dbReference type="PROSITE" id="PS50004"/>
    </source>
</evidence>
<evidence type="ECO:0000256" key="15">
    <source>
        <dbReference type="ARBA" id="ARBA00023726"/>
    </source>
</evidence>
<dbReference type="PANTHER" id="PTHR10336">
    <property type="entry name" value="PHOSPHOINOSITIDE-SPECIFIC PHOSPHOLIPASE C FAMILY PROTEIN"/>
    <property type="match status" value="1"/>
</dbReference>
<feature type="compositionally biased region" description="Polar residues" evidence="17">
    <location>
        <begin position="1184"/>
        <end position="1216"/>
    </location>
</feature>
<evidence type="ECO:0000256" key="14">
    <source>
        <dbReference type="ARBA" id="ARBA00023674"/>
    </source>
</evidence>